<keyword evidence="3" id="KW-1185">Reference proteome</keyword>
<evidence type="ECO:0008006" key="4">
    <source>
        <dbReference type="Google" id="ProtNLM"/>
    </source>
</evidence>
<accession>A0A9W6HXI2</accession>
<keyword evidence="1" id="KW-1133">Transmembrane helix</keyword>
<keyword evidence="1" id="KW-0812">Transmembrane</keyword>
<evidence type="ECO:0000256" key="1">
    <source>
        <dbReference type="SAM" id="Phobius"/>
    </source>
</evidence>
<dbReference type="RefSeq" id="WP_271215763.1">
    <property type="nucleotide sequence ID" value="NZ_BAAAVD010000006.1"/>
</dbReference>
<sequence>MNAHAGIAMLFAFALCALGLYVLATDRLPRWVRENDRHEPQAYGWAKLLMAAFITMLVVPQTTDLPYGLVIGLMTLGLLAAAASWWLTLKRIR</sequence>
<gene>
    <name evidence="2" type="ORF">GCM10017600_06100</name>
</gene>
<feature type="transmembrane region" description="Helical" evidence="1">
    <location>
        <begin position="69"/>
        <end position="89"/>
    </location>
</feature>
<protein>
    <recommendedName>
        <fullName evidence="4">DUF3325 domain-containing protein</fullName>
    </recommendedName>
</protein>
<proteinExistence type="predicted"/>
<dbReference type="AlphaFoldDB" id="A0A9W6HXI2"/>
<dbReference type="EMBL" id="BSEV01000001">
    <property type="protein sequence ID" value="GLK07205.1"/>
    <property type="molecule type" value="Genomic_DNA"/>
</dbReference>
<name>A0A9W6HXI2_9ACTN</name>
<feature type="transmembrane region" description="Helical" evidence="1">
    <location>
        <begin position="45"/>
        <end position="63"/>
    </location>
</feature>
<feature type="transmembrane region" description="Helical" evidence="1">
    <location>
        <begin position="6"/>
        <end position="24"/>
    </location>
</feature>
<comment type="caution">
    <text evidence="2">The sequence shown here is derived from an EMBL/GenBank/DDBJ whole genome shotgun (WGS) entry which is preliminary data.</text>
</comment>
<evidence type="ECO:0000313" key="3">
    <source>
        <dbReference type="Proteomes" id="UP001143474"/>
    </source>
</evidence>
<organism evidence="2 3">
    <name type="scientific">Streptosporangium carneum</name>
    <dbReference type="NCBI Taxonomy" id="47481"/>
    <lineage>
        <taxon>Bacteria</taxon>
        <taxon>Bacillati</taxon>
        <taxon>Actinomycetota</taxon>
        <taxon>Actinomycetes</taxon>
        <taxon>Streptosporangiales</taxon>
        <taxon>Streptosporangiaceae</taxon>
        <taxon>Streptosporangium</taxon>
    </lineage>
</organism>
<dbReference type="Proteomes" id="UP001143474">
    <property type="component" value="Unassembled WGS sequence"/>
</dbReference>
<evidence type="ECO:0000313" key="2">
    <source>
        <dbReference type="EMBL" id="GLK07205.1"/>
    </source>
</evidence>
<reference evidence="2" key="2">
    <citation type="submission" date="2023-01" db="EMBL/GenBank/DDBJ databases">
        <authorList>
            <person name="Sun Q."/>
            <person name="Evtushenko L."/>
        </authorList>
    </citation>
    <scope>NUCLEOTIDE SEQUENCE</scope>
    <source>
        <strain evidence="2">VKM Ac-2007</strain>
    </source>
</reference>
<reference evidence="2" key="1">
    <citation type="journal article" date="2014" name="Int. J. Syst. Evol. Microbiol.">
        <title>Complete genome sequence of Corynebacterium casei LMG S-19264T (=DSM 44701T), isolated from a smear-ripened cheese.</title>
        <authorList>
            <consortium name="US DOE Joint Genome Institute (JGI-PGF)"/>
            <person name="Walter F."/>
            <person name="Albersmeier A."/>
            <person name="Kalinowski J."/>
            <person name="Ruckert C."/>
        </authorList>
    </citation>
    <scope>NUCLEOTIDE SEQUENCE</scope>
    <source>
        <strain evidence="2">VKM Ac-2007</strain>
    </source>
</reference>
<keyword evidence="1" id="KW-0472">Membrane</keyword>